<dbReference type="Proteomes" id="UP000016498">
    <property type="component" value="Unassembled WGS sequence"/>
</dbReference>
<dbReference type="AlphaFoldDB" id="U1RBW2"/>
<organism evidence="1 2">
    <name type="scientific">Actinomyces johnsonii F0510</name>
    <dbReference type="NCBI Taxonomy" id="1227262"/>
    <lineage>
        <taxon>Bacteria</taxon>
        <taxon>Bacillati</taxon>
        <taxon>Actinomycetota</taxon>
        <taxon>Actinomycetes</taxon>
        <taxon>Actinomycetales</taxon>
        <taxon>Actinomycetaceae</taxon>
        <taxon>Actinomyces</taxon>
    </lineage>
</organism>
<dbReference type="EMBL" id="AWSD01000329">
    <property type="protein sequence ID" value="ERH15982.1"/>
    <property type="molecule type" value="Genomic_DNA"/>
</dbReference>
<protein>
    <recommendedName>
        <fullName evidence="3">Carbohydrate kinase PfkB domain-containing protein</fullName>
    </recommendedName>
</protein>
<comment type="caution">
    <text evidence="1">The sequence shown here is derived from an EMBL/GenBank/DDBJ whole genome shotgun (WGS) entry which is preliminary data.</text>
</comment>
<evidence type="ECO:0000313" key="1">
    <source>
        <dbReference type="EMBL" id="ERH15982.1"/>
    </source>
</evidence>
<evidence type="ECO:0000313" key="2">
    <source>
        <dbReference type="Proteomes" id="UP000016498"/>
    </source>
</evidence>
<sequence>AAALARGADLATALRWANIAGALTTTHFGPATCPSEAEIRALA</sequence>
<dbReference type="HOGENOM" id="CLU_3243475_0_0_11"/>
<dbReference type="SUPFAM" id="SSF53613">
    <property type="entry name" value="Ribokinase-like"/>
    <property type="match status" value="1"/>
</dbReference>
<proteinExistence type="predicted"/>
<name>U1RBW2_9ACTO</name>
<accession>U1RBW2</accession>
<dbReference type="Gene3D" id="3.40.1190.20">
    <property type="match status" value="1"/>
</dbReference>
<reference evidence="1 2" key="1">
    <citation type="submission" date="2013-06" db="EMBL/GenBank/DDBJ databases">
        <authorList>
            <person name="Weinstock G."/>
            <person name="Sodergren E."/>
            <person name="Lobos E.A."/>
            <person name="Fulton L."/>
            <person name="Fulton R."/>
            <person name="Courtney L."/>
            <person name="Fronick C."/>
            <person name="O'Laughlin M."/>
            <person name="Godfrey J."/>
            <person name="Wilson R.M."/>
            <person name="Miner T."/>
            <person name="Farmer C."/>
            <person name="Delehaunty K."/>
            <person name="Cordes M."/>
            <person name="Minx P."/>
            <person name="Tomlinson C."/>
            <person name="Chen J."/>
            <person name="Wollam A."/>
            <person name="Pepin K.H."/>
            <person name="Bhonagiri V."/>
            <person name="Zhang X."/>
            <person name="Warren W."/>
            <person name="Mitreva M."/>
            <person name="Mardis E.R."/>
            <person name="Wilson R.K."/>
        </authorList>
    </citation>
    <scope>NUCLEOTIDE SEQUENCE [LARGE SCALE GENOMIC DNA]</scope>
    <source>
        <strain evidence="1 2">F0510</strain>
    </source>
</reference>
<feature type="non-terminal residue" evidence="1">
    <location>
        <position position="1"/>
    </location>
</feature>
<evidence type="ECO:0008006" key="3">
    <source>
        <dbReference type="Google" id="ProtNLM"/>
    </source>
</evidence>
<gene>
    <name evidence="1" type="ORF">HMPREF1549_02762</name>
</gene>
<dbReference type="InterPro" id="IPR029056">
    <property type="entry name" value="Ribokinase-like"/>
</dbReference>